<dbReference type="RefSeq" id="WP_046824690.1">
    <property type="nucleotide sequence ID" value="NZ_CALHNL010000062.1"/>
</dbReference>
<name>A0A1D3UC19_TANFO</name>
<protein>
    <submittedName>
        <fullName evidence="1">Uncharacterized protein</fullName>
    </submittedName>
</protein>
<dbReference type="EMBL" id="FMMM01000012">
    <property type="protein sequence ID" value="SCQ17685.1"/>
    <property type="molecule type" value="Genomic_DNA"/>
</dbReference>
<dbReference type="InterPro" id="IPR058238">
    <property type="entry name" value="Lant_leader_dom"/>
</dbReference>
<dbReference type="Proteomes" id="UP000182057">
    <property type="component" value="Unassembled WGS sequence"/>
</dbReference>
<organism evidence="1 2">
    <name type="scientific">Tannerella forsythia</name>
    <name type="common">Bacteroides forsythus</name>
    <dbReference type="NCBI Taxonomy" id="28112"/>
    <lineage>
        <taxon>Bacteria</taxon>
        <taxon>Pseudomonadati</taxon>
        <taxon>Bacteroidota</taxon>
        <taxon>Bacteroidia</taxon>
        <taxon>Bacteroidales</taxon>
        <taxon>Tannerellaceae</taxon>
        <taxon>Tannerella</taxon>
    </lineage>
</organism>
<sequence length="104" mass="11885">MNEEKKLKKLVLKKEEIVNLNDYQMGQMKGGSSWPCAKSVIESVSIIFSVADTIYGHGKEESWWNCPHSKQKNCMTNISDKWVHFPDGSKACEIPEVDIYGHRP</sequence>
<accession>A0A1D3UC19</accession>
<proteinExistence type="predicted"/>
<evidence type="ECO:0000313" key="2">
    <source>
        <dbReference type="Proteomes" id="UP000182057"/>
    </source>
</evidence>
<reference evidence="1 2" key="1">
    <citation type="submission" date="2016-09" db="EMBL/GenBank/DDBJ databases">
        <authorList>
            <person name="Capua I."/>
            <person name="De Benedictis P."/>
            <person name="Joannis T."/>
            <person name="Lombin L.H."/>
            <person name="Cattoli G."/>
        </authorList>
    </citation>
    <scope>NUCLEOTIDE SEQUENCE [LARGE SCALE GENOMIC DNA]</scope>
    <source>
        <strain evidence="1 2">UB20</strain>
    </source>
</reference>
<dbReference type="AlphaFoldDB" id="A0A1D3UC19"/>
<dbReference type="NCBIfam" id="NF038153">
    <property type="entry name" value="lant_leader_L1a"/>
    <property type="match status" value="1"/>
</dbReference>
<gene>
    <name evidence="1" type="ORF">TFUB20_00082</name>
</gene>
<evidence type="ECO:0000313" key="1">
    <source>
        <dbReference type="EMBL" id="SCQ17685.1"/>
    </source>
</evidence>